<dbReference type="AlphaFoldDB" id="A0A423CZQ2"/>
<organism evidence="7 8">
    <name type="scientific">Pseudomonas vranovensis</name>
    <dbReference type="NCBI Taxonomy" id="321661"/>
    <lineage>
        <taxon>Bacteria</taxon>
        <taxon>Pseudomonadati</taxon>
        <taxon>Pseudomonadota</taxon>
        <taxon>Gammaproteobacteria</taxon>
        <taxon>Pseudomonadales</taxon>
        <taxon>Pseudomonadaceae</taxon>
        <taxon>Pseudomonas</taxon>
    </lineage>
</organism>
<accession>A0A423CZQ2</accession>
<feature type="domain" description="DUF202" evidence="6">
    <location>
        <begin position="4"/>
        <end position="65"/>
    </location>
</feature>
<gene>
    <name evidence="7" type="ORF">BHU25_23185</name>
</gene>
<feature type="transmembrane region" description="Helical" evidence="5">
    <location>
        <begin position="78"/>
        <end position="98"/>
    </location>
</feature>
<evidence type="ECO:0000256" key="1">
    <source>
        <dbReference type="ARBA" id="ARBA00004127"/>
    </source>
</evidence>
<reference evidence="7 8" key="1">
    <citation type="submission" date="2016-10" db="EMBL/GenBank/DDBJ databases">
        <title>Comparative genome analysis of multiple Pseudomonas spp. focuses on biocontrol and plant growth promoting traits.</title>
        <authorList>
            <person name="Tao X.-Y."/>
            <person name="Taylor C.G."/>
        </authorList>
    </citation>
    <scope>NUCLEOTIDE SEQUENCE [LARGE SCALE GENOMIC DNA]</scope>
    <source>
        <strain evidence="7 8">15D11</strain>
    </source>
</reference>
<evidence type="ECO:0000256" key="3">
    <source>
        <dbReference type="ARBA" id="ARBA00022989"/>
    </source>
</evidence>
<sequence>MSDAGLQAERTSLAWRRTQILLVLVACLALRGLQHRPGLQAWVITIAALLALAVLFEQRRCYRRARLAMAGRGNTCEPLPLVILTLCSALLAVLSLLAHA</sequence>
<evidence type="ECO:0000256" key="4">
    <source>
        <dbReference type="ARBA" id="ARBA00023136"/>
    </source>
</evidence>
<feature type="transmembrane region" description="Helical" evidence="5">
    <location>
        <begin position="14"/>
        <end position="33"/>
    </location>
</feature>
<keyword evidence="3 5" id="KW-1133">Transmembrane helix</keyword>
<keyword evidence="4 5" id="KW-0472">Membrane</keyword>
<evidence type="ECO:0000259" key="6">
    <source>
        <dbReference type="Pfam" id="PF02656"/>
    </source>
</evidence>
<dbReference type="RefSeq" id="WP_259679244.1">
    <property type="nucleotide sequence ID" value="NZ_MOAM01000035.1"/>
</dbReference>
<name>A0A423CZQ2_9PSED</name>
<dbReference type="EMBL" id="MOAM01000035">
    <property type="protein sequence ID" value="ROL64781.1"/>
    <property type="molecule type" value="Genomic_DNA"/>
</dbReference>
<dbReference type="Pfam" id="PF02656">
    <property type="entry name" value="DUF202"/>
    <property type="match status" value="1"/>
</dbReference>
<evidence type="ECO:0000256" key="5">
    <source>
        <dbReference type="SAM" id="Phobius"/>
    </source>
</evidence>
<keyword evidence="8" id="KW-1185">Reference proteome</keyword>
<comment type="subcellular location">
    <subcellularLocation>
        <location evidence="1">Endomembrane system</location>
        <topology evidence="1">Multi-pass membrane protein</topology>
    </subcellularLocation>
</comment>
<feature type="transmembrane region" description="Helical" evidence="5">
    <location>
        <begin position="39"/>
        <end position="57"/>
    </location>
</feature>
<keyword evidence="2 5" id="KW-0812">Transmembrane</keyword>
<dbReference type="InterPro" id="IPR003807">
    <property type="entry name" value="DUF202"/>
</dbReference>
<dbReference type="Proteomes" id="UP000285286">
    <property type="component" value="Unassembled WGS sequence"/>
</dbReference>
<dbReference type="GO" id="GO:0012505">
    <property type="term" value="C:endomembrane system"/>
    <property type="evidence" value="ECO:0007669"/>
    <property type="project" value="UniProtKB-SubCell"/>
</dbReference>
<evidence type="ECO:0000313" key="8">
    <source>
        <dbReference type="Proteomes" id="UP000285286"/>
    </source>
</evidence>
<evidence type="ECO:0000313" key="7">
    <source>
        <dbReference type="EMBL" id="ROL64781.1"/>
    </source>
</evidence>
<comment type="caution">
    <text evidence="7">The sequence shown here is derived from an EMBL/GenBank/DDBJ whole genome shotgun (WGS) entry which is preliminary data.</text>
</comment>
<evidence type="ECO:0000256" key="2">
    <source>
        <dbReference type="ARBA" id="ARBA00022692"/>
    </source>
</evidence>
<protein>
    <recommendedName>
        <fullName evidence="6">DUF202 domain-containing protein</fullName>
    </recommendedName>
</protein>
<proteinExistence type="predicted"/>